<feature type="signal peptide" evidence="3">
    <location>
        <begin position="1"/>
        <end position="27"/>
    </location>
</feature>
<keyword evidence="3" id="KW-0732">Signal</keyword>
<accession>A0A8J7KSQ9</accession>
<evidence type="ECO:0000313" key="6">
    <source>
        <dbReference type="Proteomes" id="UP000623269"/>
    </source>
</evidence>
<feature type="region of interest" description="Disordered" evidence="1">
    <location>
        <begin position="30"/>
        <end position="56"/>
    </location>
</feature>
<protein>
    <submittedName>
        <fullName evidence="5">DUF4349 domain-containing protein</fullName>
    </submittedName>
</protein>
<feature type="region of interest" description="Disordered" evidence="1">
    <location>
        <begin position="326"/>
        <end position="347"/>
    </location>
</feature>
<gene>
    <name evidence="5" type="ORF">I5677_06595</name>
</gene>
<reference evidence="5" key="1">
    <citation type="submission" date="2020-12" db="EMBL/GenBank/DDBJ databases">
        <title>M. sibirica DSM 26468T genome.</title>
        <authorList>
            <person name="Thieme N."/>
            <person name="Rettenmaier R."/>
            <person name="Zverlov V."/>
            <person name="Liebl W."/>
        </authorList>
    </citation>
    <scope>NUCLEOTIDE SEQUENCE</scope>
    <source>
        <strain evidence="5">DSM 26468</strain>
    </source>
</reference>
<evidence type="ECO:0000259" key="4">
    <source>
        <dbReference type="Pfam" id="PF14257"/>
    </source>
</evidence>
<dbReference type="AlphaFoldDB" id="A0A8J7KSQ9"/>
<dbReference type="Pfam" id="PF14257">
    <property type="entry name" value="DUF4349"/>
    <property type="match status" value="1"/>
</dbReference>
<name>A0A8J7KSQ9_9FIRM</name>
<evidence type="ECO:0000256" key="3">
    <source>
        <dbReference type="SAM" id="SignalP"/>
    </source>
</evidence>
<dbReference type="EMBL" id="JAEAGR010000005">
    <property type="protein sequence ID" value="MBH1940551.1"/>
    <property type="molecule type" value="Genomic_DNA"/>
</dbReference>
<feature type="chain" id="PRO_5039651171" evidence="3">
    <location>
        <begin position="28"/>
        <end position="347"/>
    </location>
</feature>
<keyword evidence="2" id="KW-0472">Membrane</keyword>
<dbReference type="RefSeq" id="WP_197660774.1">
    <property type="nucleotide sequence ID" value="NZ_JAEAGR010000005.1"/>
</dbReference>
<dbReference type="InterPro" id="IPR025645">
    <property type="entry name" value="DUF4349"/>
</dbReference>
<feature type="domain" description="DUF4349" evidence="4">
    <location>
        <begin position="93"/>
        <end position="308"/>
    </location>
</feature>
<comment type="caution">
    <text evidence="5">The sequence shown here is derived from an EMBL/GenBank/DDBJ whole genome shotgun (WGS) entry which is preliminary data.</text>
</comment>
<evidence type="ECO:0000256" key="2">
    <source>
        <dbReference type="SAM" id="Phobius"/>
    </source>
</evidence>
<sequence length="347" mass="40114">MNMKMKRSIKLLTIVVVLIMTMSACGAKSDSSEYKYSENESTEYDSSATEPQEAKGEMADDEYYDYAMDGNEAGLTSTSVFTTGNSGAMSMEKIIRRVNMDVETQEFDTLVNTIDEEINRLGGYVESSNLSGKRYYSRNVSRRGHIVARIPKNRLDEFVDIVYDNANVVNKAVDTENVTLEYVDAQSRKKALEIEQERLFALLEKTDTLDKIITLESRLSSIRYELQNYETQLRTIDNKVDYSTVTMSIEEVERMTPVEEEKLTVWKRIGTGFRETTYNISEGFQNFFVWFVVNLPYLIIWAIIITVIILIGRRIYKKTMKEYHPQVKQDRDGNSDNNKEDRIDENK</sequence>
<dbReference type="Proteomes" id="UP000623269">
    <property type="component" value="Unassembled WGS sequence"/>
</dbReference>
<keyword evidence="2" id="KW-1133">Transmembrane helix</keyword>
<dbReference type="PROSITE" id="PS51257">
    <property type="entry name" value="PROKAR_LIPOPROTEIN"/>
    <property type="match status" value="1"/>
</dbReference>
<keyword evidence="6" id="KW-1185">Reference proteome</keyword>
<evidence type="ECO:0000256" key="1">
    <source>
        <dbReference type="SAM" id="MobiDB-lite"/>
    </source>
</evidence>
<organism evidence="5 6">
    <name type="scientific">Mobilitalea sibirica</name>
    <dbReference type="NCBI Taxonomy" id="1462919"/>
    <lineage>
        <taxon>Bacteria</taxon>
        <taxon>Bacillati</taxon>
        <taxon>Bacillota</taxon>
        <taxon>Clostridia</taxon>
        <taxon>Lachnospirales</taxon>
        <taxon>Lachnospiraceae</taxon>
        <taxon>Mobilitalea</taxon>
    </lineage>
</organism>
<evidence type="ECO:0000313" key="5">
    <source>
        <dbReference type="EMBL" id="MBH1940551.1"/>
    </source>
</evidence>
<keyword evidence="2" id="KW-0812">Transmembrane</keyword>
<proteinExistence type="predicted"/>
<feature type="transmembrane region" description="Helical" evidence="2">
    <location>
        <begin position="287"/>
        <end position="311"/>
    </location>
</feature>